<evidence type="ECO:0000313" key="3">
    <source>
        <dbReference type="Proteomes" id="UP000270094"/>
    </source>
</evidence>
<proteinExistence type="predicted"/>
<reference evidence="2 3" key="1">
    <citation type="submission" date="2018-11" db="EMBL/GenBank/DDBJ databases">
        <authorList>
            <consortium name="Pathogen Informatics"/>
        </authorList>
    </citation>
    <scope>NUCLEOTIDE SEQUENCE [LARGE SCALE GENOMIC DNA]</scope>
</reference>
<dbReference type="AlphaFoldDB" id="A0A3P7IN98"/>
<keyword evidence="3" id="KW-1185">Reference proteome</keyword>
<dbReference type="OrthoDB" id="5590282at2759"/>
<organism evidence="2 3">
    <name type="scientific">Strongylus vulgaris</name>
    <name type="common">Blood worm</name>
    <dbReference type="NCBI Taxonomy" id="40348"/>
    <lineage>
        <taxon>Eukaryota</taxon>
        <taxon>Metazoa</taxon>
        <taxon>Ecdysozoa</taxon>
        <taxon>Nematoda</taxon>
        <taxon>Chromadorea</taxon>
        <taxon>Rhabditida</taxon>
        <taxon>Rhabditina</taxon>
        <taxon>Rhabditomorpha</taxon>
        <taxon>Strongyloidea</taxon>
        <taxon>Strongylidae</taxon>
        <taxon>Strongylus</taxon>
    </lineage>
</organism>
<protein>
    <submittedName>
        <fullName evidence="2">Uncharacterized protein</fullName>
    </submittedName>
</protein>
<sequence length="160" mass="18087">PSTINAAPAFPRSQSFAPAVNSNFEVYCDNDNDENNIIHQLEKHCREEEIAKQEQKPSVAAPTRKPLGDLPIQSLDFNSDDDEVFSTVSQVPSFPATIRSDFSNFGVNDDDDAKSSQYGSALDYELDSRDEYMTAISEKELREDIIFTNPEFSDDIYRYI</sequence>
<dbReference type="Proteomes" id="UP000270094">
    <property type="component" value="Unassembled WGS sequence"/>
</dbReference>
<dbReference type="EMBL" id="UYYB01020633">
    <property type="protein sequence ID" value="VDM71486.1"/>
    <property type="molecule type" value="Genomic_DNA"/>
</dbReference>
<evidence type="ECO:0000313" key="2">
    <source>
        <dbReference type="EMBL" id="VDM71486.1"/>
    </source>
</evidence>
<feature type="non-terminal residue" evidence="2">
    <location>
        <position position="1"/>
    </location>
</feature>
<name>A0A3P7IN98_STRVU</name>
<feature type="region of interest" description="Disordered" evidence="1">
    <location>
        <begin position="48"/>
        <end position="73"/>
    </location>
</feature>
<gene>
    <name evidence="2" type="ORF">SVUK_LOCUS6484</name>
</gene>
<evidence type="ECO:0000256" key="1">
    <source>
        <dbReference type="SAM" id="MobiDB-lite"/>
    </source>
</evidence>
<accession>A0A3P7IN98</accession>